<evidence type="ECO:0000313" key="5">
    <source>
        <dbReference type="Proteomes" id="UP000523795"/>
    </source>
</evidence>
<dbReference type="SMART" id="SM00862">
    <property type="entry name" value="Trans_reg_C"/>
    <property type="match status" value="1"/>
</dbReference>
<keyword evidence="1" id="KW-0238">DNA-binding</keyword>
<keyword evidence="5" id="KW-1185">Reference proteome</keyword>
<dbReference type="InterPro" id="IPR001867">
    <property type="entry name" value="OmpR/PhoB-type_DNA-bd"/>
</dbReference>
<accession>A0ABX1JKW6</accession>
<proteinExistence type="predicted"/>
<dbReference type="EMBL" id="JAAZSR010000004">
    <property type="protein sequence ID" value="NKX49125.1"/>
    <property type="molecule type" value="Genomic_DNA"/>
</dbReference>
<comment type="caution">
    <text evidence="4">The sequence shown here is derived from an EMBL/GenBank/DDBJ whole genome shotgun (WGS) entry which is preliminary data.</text>
</comment>
<name>A0ABX1JKW6_9MICC</name>
<feature type="region of interest" description="Disordered" evidence="2">
    <location>
        <begin position="223"/>
        <end position="242"/>
    </location>
</feature>
<reference evidence="4 5" key="1">
    <citation type="submission" date="2020-04" db="EMBL/GenBank/DDBJ databases">
        <authorList>
            <person name="Liu S."/>
        </authorList>
    </citation>
    <scope>NUCLEOTIDE SEQUENCE [LARGE SCALE GENOMIC DNA]</scope>
    <source>
        <strain evidence="4 5">CGMCC 1.15091</strain>
    </source>
</reference>
<dbReference type="InterPro" id="IPR003018">
    <property type="entry name" value="GAF"/>
</dbReference>
<dbReference type="Gene3D" id="3.30.450.40">
    <property type="match status" value="1"/>
</dbReference>
<dbReference type="Proteomes" id="UP000523795">
    <property type="component" value="Unassembled WGS sequence"/>
</dbReference>
<evidence type="ECO:0000313" key="4">
    <source>
        <dbReference type="EMBL" id="NKX49125.1"/>
    </source>
</evidence>
<gene>
    <name evidence="4" type="ORF">HER39_00700</name>
</gene>
<dbReference type="Pfam" id="PF01590">
    <property type="entry name" value="GAF"/>
    <property type="match status" value="1"/>
</dbReference>
<organism evidence="4 5">
    <name type="scientific">Arthrobacter deserti</name>
    <dbReference type="NCBI Taxonomy" id="1742687"/>
    <lineage>
        <taxon>Bacteria</taxon>
        <taxon>Bacillati</taxon>
        <taxon>Actinomycetota</taxon>
        <taxon>Actinomycetes</taxon>
        <taxon>Micrococcales</taxon>
        <taxon>Micrococcaceae</taxon>
        <taxon>Arthrobacter</taxon>
    </lineage>
</organism>
<protein>
    <submittedName>
        <fullName evidence="4">GAF domain-containing protein</fullName>
    </submittedName>
</protein>
<sequence>MHPRTEPSPLQIQRRAHAAHEQLDRFRPPGAAALGGLRTVVRDSWRRSLRTLGSPEAAAAPLALSEGELEDYRRHHLLASVMPVLRRLLVLPVQGTGLLVAVGDEQGRLLWVDGDRVQRRRAESMAFLPGADWSEAAVGTSAPGTALELGRSVQICGAEHFSPAVHPWSCTAVPVRDPGSGAVIGVVDITGREEAVAPQTLPLVQAAVAAAEAQLRIARLQTPAARGAQGPRNAPARPPAPPPGRLLEITGRDQGLLTAAGRSLELSLRHTEILTLLALHPQGLRAEELADLLYPDAEGAGAQDFAARPATLRAEMVRLRRILAAAGPALVPQSRPYRLPQELATDAGQVLMQLRRGARRQALERYRGELLPRSLAPGIAGYRSKVSLTLREAVLADGSAETLLRYLELPEARYDAEAWRCTLRLLPSRSPRRAAVVARLQGLEADS</sequence>
<feature type="domain" description="OmpR/PhoB-type" evidence="3">
    <location>
        <begin position="261"/>
        <end position="339"/>
    </location>
</feature>
<evidence type="ECO:0000259" key="3">
    <source>
        <dbReference type="SMART" id="SM00862"/>
    </source>
</evidence>
<feature type="compositionally biased region" description="Low complexity" evidence="2">
    <location>
        <begin position="223"/>
        <end position="235"/>
    </location>
</feature>
<evidence type="ECO:0000256" key="2">
    <source>
        <dbReference type="SAM" id="MobiDB-lite"/>
    </source>
</evidence>
<evidence type="ECO:0000256" key="1">
    <source>
        <dbReference type="ARBA" id="ARBA00023125"/>
    </source>
</evidence>
<dbReference type="InterPro" id="IPR029016">
    <property type="entry name" value="GAF-like_dom_sf"/>
</dbReference>